<reference evidence="3" key="1">
    <citation type="submission" date="2020-06" db="EMBL/GenBank/DDBJ databases">
        <authorList>
            <person name="Li T."/>
            <person name="Hu X."/>
            <person name="Zhang T."/>
            <person name="Song X."/>
            <person name="Zhang H."/>
            <person name="Dai N."/>
            <person name="Sheng W."/>
            <person name="Hou X."/>
            <person name="Wei L."/>
        </authorList>
    </citation>
    <scope>NUCLEOTIDE SEQUENCE</scope>
    <source>
        <strain evidence="3">KEN1</strain>
        <tissue evidence="3">Leaf</tissue>
    </source>
</reference>
<evidence type="ECO:0000313" key="3">
    <source>
        <dbReference type="EMBL" id="KAL0433145.1"/>
    </source>
</evidence>
<keyword evidence="2" id="KW-1133">Transmembrane helix</keyword>
<evidence type="ECO:0000256" key="2">
    <source>
        <dbReference type="SAM" id="Phobius"/>
    </source>
</evidence>
<evidence type="ECO:0000256" key="1">
    <source>
        <dbReference type="SAM" id="MobiDB-lite"/>
    </source>
</evidence>
<keyword evidence="2" id="KW-0472">Membrane</keyword>
<keyword evidence="2" id="KW-0812">Transmembrane</keyword>
<organism evidence="3">
    <name type="scientific">Sesamum latifolium</name>
    <dbReference type="NCBI Taxonomy" id="2727402"/>
    <lineage>
        <taxon>Eukaryota</taxon>
        <taxon>Viridiplantae</taxon>
        <taxon>Streptophyta</taxon>
        <taxon>Embryophyta</taxon>
        <taxon>Tracheophyta</taxon>
        <taxon>Spermatophyta</taxon>
        <taxon>Magnoliopsida</taxon>
        <taxon>eudicotyledons</taxon>
        <taxon>Gunneridae</taxon>
        <taxon>Pentapetalae</taxon>
        <taxon>asterids</taxon>
        <taxon>lamiids</taxon>
        <taxon>Lamiales</taxon>
        <taxon>Pedaliaceae</taxon>
        <taxon>Sesamum</taxon>
    </lineage>
</organism>
<feature type="transmembrane region" description="Helical" evidence="2">
    <location>
        <begin position="414"/>
        <end position="435"/>
    </location>
</feature>
<reference evidence="3" key="2">
    <citation type="journal article" date="2024" name="Plant">
        <title>Genomic evolution and insights into agronomic trait innovations of Sesamum species.</title>
        <authorList>
            <person name="Miao H."/>
            <person name="Wang L."/>
            <person name="Qu L."/>
            <person name="Liu H."/>
            <person name="Sun Y."/>
            <person name="Le M."/>
            <person name="Wang Q."/>
            <person name="Wei S."/>
            <person name="Zheng Y."/>
            <person name="Lin W."/>
            <person name="Duan Y."/>
            <person name="Cao H."/>
            <person name="Xiong S."/>
            <person name="Wang X."/>
            <person name="Wei L."/>
            <person name="Li C."/>
            <person name="Ma Q."/>
            <person name="Ju M."/>
            <person name="Zhao R."/>
            <person name="Li G."/>
            <person name="Mu C."/>
            <person name="Tian Q."/>
            <person name="Mei H."/>
            <person name="Zhang T."/>
            <person name="Gao T."/>
            <person name="Zhang H."/>
        </authorList>
    </citation>
    <scope>NUCLEOTIDE SEQUENCE</scope>
    <source>
        <strain evidence="3">KEN1</strain>
    </source>
</reference>
<accession>A0AAW2VW73</accession>
<dbReference type="PANTHER" id="PTHR31549">
    <property type="entry name" value="PROTEIN, PUTATIVE (DUF247)-RELATED-RELATED"/>
    <property type="match status" value="1"/>
</dbReference>
<dbReference type="EMBL" id="JACGWN010000009">
    <property type="protein sequence ID" value="KAL0433145.1"/>
    <property type="molecule type" value="Genomic_DNA"/>
</dbReference>
<dbReference type="InterPro" id="IPR004158">
    <property type="entry name" value="DUF247_pln"/>
</dbReference>
<protein>
    <submittedName>
        <fullName evidence="3">Uncharacterized protein</fullName>
    </submittedName>
</protein>
<comment type="caution">
    <text evidence="3">The sequence shown here is derived from an EMBL/GenBank/DDBJ whole genome shotgun (WGS) entry which is preliminary data.</text>
</comment>
<proteinExistence type="predicted"/>
<dbReference type="AlphaFoldDB" id="A0AAW2VW73"/>
<sequence length="438" mass="50927">MEITNSTTESPHDRPPPPTNSHQITALWRQSSRKIHKIPQLLRQGWHNSDVYDPKVVSFGPYHYGKPELQLCQEAKHFALQMFVEVGSNKSPEFFHRGVLEVISDARSCYVEGSTDCYTDEQFAEMMLLDACFLIYYLNIGPQNQLSRFLMYSRLGELVFSLVNRDIFLLENQIPLQILMLLINLRDGRNEAEEELSKFLHGSIWGQHTDYQIQEIQEPRLKKPLHLLEAYHDVLVWDLTPEIQATNEDFDPKKHHKTFRSAKDLKAKGIHFKPSSKKSLKDINFKSFAFYGLLELPVWFVSNLSQVFFPNMIAYELCPYSPVGMTVTSYVDFMKSLVDSPTDVKELREKKILLTSLGSDEEVVRLFRDLNTYGMTSTYSFLDVEQRIQKHYYSKGKTWMAELINTYFSSPWSFIAWVAGLLLLILTTVQTYFTINPR</sequence>
<dbReference type="PANTHER" id="PTHR31549:SF129">
    <property type="entry name" value="DUF4220 DOMAIN-CONTAINING PROTEIN"/>
    <property type="match status" value="1"/>
</dbReference>
<dbReference type="Pfam" id="PF03140">
    <property type="entry name" value="DUF247"/>
    <property type="match status" value="1"/>
</dbReference>
<feature type="region of interest" description="Disordered" evidence="1">
    <location>
        <begin position="1"/>
        <end position="22"/>
    </location>
</feature>
<name>A0AAW2VW73_9LAMI</name>
<gene>
    <name evidence="3" type="ORF">Slati_2648800</name>
</gene>